<feature type="domain" description="Sushi" evidence="10">
    <location>
        <begin position="261"/>
        <end position="318"/>
    </location>
</feature>
<dbReference type="AlphaFoldDB" id="A0A6J2TGN8"/>
<evidence type="ECO:0000313" key="12">
    <source>
        <dbReference type="RefSeq" id="XP_030374253.1"/>
    </source>
</evidence>
<keyword evidence="7 8" id="KW-1015">Disulfide bond</keyword>
<evidence type="ECO:0000256" key="4">
    <source>
        <dbReference type="ARBA" id="ARBA00022737"/>
    </source>
</evidence>
<proteinExistence type="predicted"/>
<dbReference type="GO" id="GO:0006508">
    <property type="term" value="P:proteolysis"/>
    <property type="evidence" value="ECO:0007669"/>
    <property type="project" value="InterPro"/>
</dbReference>
<dbReference type="Pfam" id="PF00089">
    <property type="entry name" value="Trypsin"/>
    <property type="match status" value="1"/>
</dbReference>
<keyword evidence="11" id="KW-1185">Reference proteome</keyword>
<dbReference type="InterPro" id="IPR050685">
    <property type="entry name" value="LDLR"/>
</dbReference>
<feature type="disulfide bond" evidence="8">
    <location>
        <begin position="11"/>
        <end position="29"/>
    </location>
</feature>
<evidence type="ECO:0000256" key="6">
    <source>
        <dbReference type="ARBA" id="ARBA00023136"/>
    </source>
</evidence>
<dbReference type="Pfam" id="PF00057">
    <property type="entry name" value="Ldl_recept_a"/>
    <property type="match status" value="4"/>
</dbReference>
<dbReference type="PANTHER" id="PTHR24270">
    <property type="entry name" value="LOW-DENSITY LIPOPROTEIN RECEPTOR-RELATED"/>
    <property type="match status" value="1"/>
</dbReference>
<evidence type="ECO:0000256" key="3">
    <source>
        <dbReference type="ARBA" id="ARBA00022692"/>
    </source>
</evidence>
<dbReference type="GO" id="GO:0004252">
    <property type="term" value="F:serine-type endopeptidase activity"/>
    <property type="evidence" value="ECO:0007669"/>
    <property type="project" value="InterPro"/>
</dbReference>
<keyword evidence="6" id="KW-0472">Membrane</keyword>
<protein>
    <submittedName>
        <fullName evidence="12">Modular serine protease-like</fullName>
    </submittedName>
</protein>
<dbReference type="Gene3D" id="2.40.10.10">
    <property type="entry name" value="Trypsin-like serine proteases"/>
    <property type="match status" value="2"/>
</dbReference>
<dbReference type="Pfam" id="PF00084">
    <property type="entry name" value="Sushi"/>
    <property type="match status" value="1"/>
</dbReference>
<dbReference type="InterPro" id="IPR001254">
    <property type="entry name" value="Trypsin_dom"/>
</dbReference>
<dbReference type="InterPro" id="IPR023415">
    <property type="entry name" value="LDLR_class-A_CS"/>
</dbReference>
<dbReference type="Proteomes" id="UP000504634">
    <property type="component" value="Unplaced"/>
</dbReference>
<dbReference type="SMART" id="SM00192">
    <property type="entry name" value="LDLa"/>
    <property type="match status" value="4"/>
</dbReference>
<dbReference type="PRINTS" id="PR00261">
    <property type="entry name" value="LDLRECEPTOR"/>
</dbReference>
<gene>
    <name evidence="12" type="primary">LOC115623850</name>
</gene>
<keyword evidence="4" id="KW-0677">Repeat</keyword>
<comment type="subcellular location">
    <subcellularLocation>
        <location evidence="2">Endomembrane system</location>
    </subcellularLocation>
    <subcellularLocation>
        <location evidence="1">Membrane</location>
        <topology evidence="1">Single-pass membrane protein</topology>
    </subcellularLocation>
</comment>
<organism evidence="11 12">
    <name type="scientific">Drosophila lebanonensis</name>
    <name type="common">Fruit fly</name>
    <name type="synonym">Scaptodrosophila lebanonensis</name>
    <dbReference type="NCBI Taxonomy" id="7225"/>
    <lineage>
        <taxon>Eukaryota</taxon>
        <taxon>Metazoa</taxon>
        <taxon>Ecdysozoa</taxon>
        <taxon>Arthropoda</taxon>
        <taxon>Hexapoda</taxon>
        <taxon>Insecta</taxon>
        <taxon>Pterygota</taxon>
        <taxon>Neoptera</taxon>
        <taxon>Endopterygota</taxon>
        <taxon>Diptera</taxon>
        <taxon>Brachycera</taxon>
        <taxon>Muscomorpha</taxon>
        <taxon>Ephydroidea</taxon>
        <taxon>Drosophilidae</taxon>
        <taxon>Scaptodrosophila</taxon>
    </lineage>
</organism>
<keyword evidence="9" id="KW-0768">Sushi</keyword>
<evidence type="ECO:0000256" key="2">
    <source>
        <dbReference type="ARBA" id="ARBA00004308"/>
    </source>
</evidence>
<dbReference type="InterPro" id="IPR036055">
    <property type="entry name" value="LDL_receptor-like_sf"/>
</dbReference>
<evidence type="ECO:0000259" key="10">
    <source>
        <dbReference type="PROSITE" id="PS50923"/>
    </source>
</evidence>
<feature type="disulfide bond" evidence="8">
    <location>
        <begin position="52"/>
        <end position="70"/>
    </location>
</feature>
<dbReference type="SUPFAM" id="SSF57424">
    <property type="entry name" value="LDL receptor-like module"/>
    <property type="match status" value="4"/>
</dbReference>
<dbReference type="GeneID" id="115623850"/>
<accession>A0A6J2TGN8</accession>
<dbReference type="InterPro" id="IPR043504">
    <property type="entry name" value="Peptidase_S1_PA_chymotrypsin"/>
</dbReference>
<dbReference type="PROSITE" id="PS50068">
    <property type="entry name" value="LDLRA_2"/>
    <property type="match status" value="3"/>
</dbReference>
<evidence type="ECO:0000256" key="7">
    <source>
        <dbReference type="ARBA" id="ARBA00023157"/>
    </source>
</evidence>
<feature type="disulfide bond" evidence="8">
    <location>
        <begin position="45"/>
        <end position="57"/>
    </location>
</feature>
<evidence type="ECO:0000256" key="8">
    <source>
        <dbReference type="PROSITE-ProRule" id="PRU00124"/>
    </source>
</evidence>
<keyword evidence="3" id="KW-0812">Transmembrane</keyword>
<reference evidence="12" key="1">
    <citation type="submission" date="2025-08" db="UniProtKB">
        <authorList>
            <consortium name="RefSeq"/>
        </authorList>
    </citation>
    <scope>IDENTIFICATION</scope>
    <source>
        <strain evidence="12">11010-0011.00</strain>
        <tissue evidence="12">Whole body</tissue>
    </source>
</reference>
<dbReference type="InterPro" id="IPR000436">
    <property type="entry name" value="Sushi_SCR_CCP_dom"/>
</dbReference>
<dbReference type="RefSeq" id="XP_030374253.1">
    <property type="nucleotide sequence ID" value="XM_030518393.1"/>
</dbReference>
<evidence type="ECO:0000313" key="11">
    <source>
        <dbReference type="Proteomes" id="UP000504634"/>
    </source>
</evidence>
<dbReference type="InterPro" id="IPR002172">
    <property type="entry name" value="LDrepeatLR_classA_rpt"/>
</dbReference>
<keyword evidence="5" id="KW-1133">Transmembrane helix</keyword>
<dbReference type="GO" id="GO:0016192">
    <property type="term" value="P:vesicle-mediated transport"/>
    <property type="evidence" value="ECO:0007669"/>
    <property type="project" value="UniProtKB-ARBA"/>
</dbReference>
<feature type="disulfide bond" evidence="8">
    <location>
        <begin position="4"/>
        <end position="16"/>
    </location>
</feature>
<dbReference type="PROSITE" id="PS01209">
    <property type="entry name" value="LDLRA_1"/>
    <property type="match status" value="3"/>
</dbReference>
<name>A0A6J2TGN8_DROLE</name>
<dbReference type="OrthoDB" id="2019384at2759"/>
<evidence type="ECO:0000256" key="1">
    <source>
        <dbReference type="ARBA" id="ARBA00004167"/>
    </source>
</evidence>
<dbReference type="PROSITE" id="PS50923">
    <property type="entry name" value="SUSHI"/>
    <property type="match status" value="1"/>
</dbReference>
<dbReference type="InterPro" id="IPR009003">
    <property type="entry name" value="Peptidase_S1_PA"/>
</dbReference>
<evidence type="ECO:0000256" key="9">
    <source>
        <dbReference type="PROSITE-ProRule" id="PRU00302"/>
    </source>
</evidence>
<dbReference type="Gene3D" id="2.10.70.10">
    <property type="entry name" value="Complement Module, domain 1"/>
    <property type="match status" value="1"/>
</dbReference>
<dbReference type="Gene3D" id="4.10.400.10">
    <property type="entry name" value="Low-density Lipoprotein Receptor"/>
    <property type="match status" value="4"/>
</dbReference>
<evidence type="ECO:0000256" key="5">
    <source>
        <dbReference type="ARBA" id="ARBA00022989"/>
    </source>
</evidence>
<sequence>MPGCVEEEFKCQNGDCIPKIKLCDGVYNCVDRSDEIFGECHYTNCSTGQFRCAYGGCISDEKKCDNELDCWDGTDENKYLCAKDEDVTVLLAELQGNCTLNSAQFLTWFVSGEESGFQCKGPGETRCVPFYEMCNGKPDCPDGSDETLDLCGATICSNTAFQCAYGACVHQNAKGNMVLDCVDGSDEEVNSDEQLESGGSRSRAPEYCKVPSYATDTLVKDYFSGRVYQTNATVGLDVLVDISCPKGYELQGAKKNTSYKTQCSYEGEDVDCRNPTHFRGTKMVVSCAQGFEPTSARELEVTCEATGTWSKGSFQCQPKCGFIPPTQIGKVPWAVSIFRRTSGSIYKFRCLGAVISPYVLLSAYDCFLDDSEVFDDNHVGYSVVEGHHEVPFRQSEPHSYVVHNASLIYAVRNSNEKIVNVMVVKPFKFSGAVLPICLDKRQFKVEEKKMDTTLLLGNGVTFFNQTSKIYSLTHIVASKQTIYPISDFEVPIDHVLDDREKYVHI</sequence>
<dbReference type="GO" id="GO:0012505">
    <property type="term" value="C:endomembrane system"/>
    <property type="evidence" value="ECO:0007669"/>
    <property type="project" value="UniProtKB-SubCell"/>
</dbReference>
<dbReference type="CDD" id="cd00112">
    <property type="entry name" value="LDLa"/>
    <property type="match status" value="4"/>
</dbReference>
<dbReference type="GO" id="GO:0005886">
    <property type="term" value="C:plasma membrane"/>
    <property type="evidence" value="ECO:0007669"/>
    <property type="project" value="TreeGrafter"/>
</dbReference>
<dbReference type="SUPFAM" id="SSF50494">
    <property type="entry name" value="Trypsin-like serine proteases"/>
    <property type="match status" value="1"/>
</dbReference>
<comment type="caution">
    <text evidence="9">Lacks conserved residue(s) required for the propagation of feature annotation.</text>
</comment>